<feature type="domain" description="Phosphotyrosine protein phosphatase I" evidence="7">
    <location>
        <begin position="8"/>
        <end position="155"/>
    </location>
</feature>
<evidence type="ECO:0000256" key="3">
    <source>
        <dbReference type="ARBA" id="ARBA00022801"/>
    </source>
</evidence>
<dbReference type="InterPro" id="IPR017867">
    <property type="entry name" value="Tyr_phospatase_low_mol_wt"/>
</dbReference>
<dbReference type="EC" id="3.1.3.48" evidence="2"/>
<evidence type="ECO:0000256" key="1">
    <source>
        <dbReference type="ARBA" id="ARBA00011063"/>
    </source>
</evidence>
<protein>
    <recommendedName>
        <fullName evidence="2">protein-tyrosine-phosphatase</fullName>
        <ecNumber evidence="2">3.1.3.48</ecNumber>
    </recommendedName>
</protein>
<evidence type="ECO:0000256" key="6">
    <source>
        <dbReference type="PIRSR" id="PIRSR617867-1"/>
    </source>
</evidence>
<dbReference type="AlphaFoldDB" id="A0A3A4QRW8"/>
<evidence type="ECO:0000259" key="7">
    <source>
        <dbReference type="SMART" id="SM00226"/>
    </source>
</evidence>
<dbReference type="CDD" id="cd16344">
    <property type="entry name" value="LMWPAP"/>
    <property type="match status" value="1"/>
</dbReference>
<organism evidence="8 9">
    <name type="scientific">Candidatus Auribacter fodinae</name>
    <dbReference type="NCBI Taxonomy" id="2093366"/>
    <lineage>
        <taxon>Bacteria</taxon>
        <taxon>Pseudomonadati</taxon>
        <taxon>Candidatus Auribacterota</taxon>
        <taxon>Candidatus Auribacteria</taxon>
        <taxon>Candidatus Auribacterales</taxon>
        <taxon>Candidatus Auribacteraceae</taxon>
        <taxon>Candidatus Auribacter</taxon>
    </lineage>
</organism>
<sequence>MTNNSLQKHIVFVCTGNMCRSPMAEGIFNYLTKNRPEFTCESAGMAALDGMPPSRNAQIIAAKYDVDISKIRSKLITEEIMQKADYVFVMTRQHYMVLRGDYSKYADKVFILKDFANTAEHTFDPDLRDPIGQDLNAYEECFFDLDKAIRGILEKI</sequence>
<gene>
    <name evidence="8" type="ORF">C4541_12040</name>
</gene>
<evidence type="ECO:0000256" key="2">
    <source>
        <dbReference type="ARBA" id="ARBA00013064"/>
    </source>
</evidence>
<accession>A0A3A4QRW8</accession>
<keyword evidence="4" id="KW-0904">Protein phosphatase</keyword>
<dbReference type="PANTHER" id="PTHR11717">
    <property type="entry name" value="LOW MOLECULAR WEIGHT PROTEIN TYROSINE PHOSPHATASE"/>
    <property type="match status" value="1"/>
</dbReference>
<comment type="similarity">
    <text evidence="1">Belongs to the low molecular weight phosphotyrosine protein phosphatase family.</text>
</comment>
<dbReference type="SMART" id="SM00226">
    <property type="entry name" value="LMWPc"/>
    <property type="match status" value="1"/>
</dbReference>
<comment type="caution">
    <text evidence="8">The sequence shown here is derived from an EMBL/GenBank/DDBJ whole genome shotgun (WGS) entry which is preliminary data.</text>
</comment>
<keyword evidence="3" id="KW-0378">Hydrolase</keyword>
<evidence type="ECO:0000313" key="8">
    <source>
        <dbReference type="EMBL" id="RJP56584.1"/>
    </source>
</evidence>
<dbReference type="PANTHER" id="PTHR11717:SF31">
    <property type="entry name" value="LOW MOLECULAR WEIGHT PROTEIN-TYROSINE-PHOSPHATASE ETP-RELATED"/>
    <property type="match status" value="1"/>
</dbReference>
<feature type="active site" description="Proton donor" evidence="6">
    <location>
        <position position="129"/>
    </location>
</feature>
<evidence type="ECO:0000256" key="4">
    <source>
        <dbReference type="ARBA" id="ARBA00022912"/>
    </source>
</evidence>
<dbReference type="InterPro" id="IPR050438">
    <property type="entry name" value="LMW_PTPase"/>
</dbReference>
<dbReference type="GO" id="GO:0004725">
    <property type="term" value="F:protein tyrosine phosphatase activity"/>
    <property type="evidence" value="ECO:0007669"/>
    <property type="project" value="UniProtKB-EC"/>
</dbReference>
<dbReference type="EMBL" id="QZJZ01000093">
    <property type="protein sequence ID" value="RJP56584.1"/>
    <property type="molecule type" value="Genomic_DNA"/>
</dbReference>
<comment type="catalytic activity">
    <reaction evidence="5">
        <text>O-phospho-L-tyrosyl-[protein] + H2O = L-tyrosyl-[protein] + phosphate</text>
        <dbReference type="Rhea" id="RHEA:10684"/>
        <dbReference type="Rhea" id="RHEA-COMP:10136"/>
        <dbReference type="Rhea" id="RHEA-COMP:20101"/>
        <dbReference type="ChEBI" id="CHEBI:15377"/>
        <dbReference type="ChEBI" id="CHEBI:43474"/>
        <dbReference type="ChEBI" id="CHEBI:46858"/>
        <dbReference type="ChEBI" id="CHEBI:61978"/>
        <dbReference type="EC" id="3.1.3.48"/>
    </reaction>
</comment>
<dbReference type="InterPro" id="IPR023485">
    <property type="entry name" value="Ptyr_pPase"/>
</dbReference>
<feature type="active site" description="Nucleophile" evidence="6">
    <location>
        <position position="14"/>
    </location>
</feature>
<dbReference type="SUPFAM" id="SSF52788">
    <property type="entry name" value="Phosphotyrosine protein phosphatases I"/>
    <property type="match status" value="1"/>
</dbReference>
<evidence type="ECO:0000313" key="9">
    <source>
        <dbReference type="Proteomes" id="UP000266426"/>
    </source>
</evidence>
<proteinExistence type="inferred from homology"/>
<feature type="active site" evidence="6">
    <location>
        <position position="20"/>
    </location>
</feature>
<dbReference type="Pfam" id="PF01451">
    <property type="entry name" value="LMWPc"/>
    <property type="match status" value="1"/>
</dbReference>
<dbReference type="PRINTS" id="PR00719">
    <property type="entry name" value="LMWPTPASE"/>
</dbReference>
<name>A0A3A4QRW8_9BACT</name>
<dbReference type="Proteomes" id="UP000266426">
    <property type="component" value="Unassembled WGS sequence"/>
</dbReference>
<dbReference type="Gene3D" id="3.40.50.2300">
    <property type="match status" value="1"/>
</dbReference>
<dbReference type="InterPro" id="IPR036196">
    <property type="entry name" value="Ptyr_pPase_sf"/>
</dbReference>
<evidence type="ECO:0000256" key="5">
    <source>
        <dbReference type="ARBA" id="ARBA00051722"/>
    </source>
</evidence>
<reference evidence="8 9" key="1">
    <citation type="journal article" date="2017" name="ISME J.">
        <title>Energy and carbon metabolisms in a deep terrestrial subsurface fluid microbial community.</title>
        <authorList>
            <person name="Momper L."/>
            <person name="Jungbluth S.P."/>
            <person name="Lee M.D."/>
            <person name="Amend J.P."/>
        </authorList>
    </citation>
    <scope>NUCLEOTIDE SEQUENCE [LARGE SCALE GENOMIC DNA]</scope>
    <source>
        <strain evidence="8">SURF_26</strain>
    </source>
</reference>